<protein>
    <recommendedName>
        <fullName evidence="2">diguanylate cyclase</fullName>
        <ecNumber evidence="2">2.7.7.65</ecNumber>
    </recommendedName>
</protein>
<dbReference type="InterPro" id="IPR050469">
    <property type="entry name" value="Diguanylate_Cyclase"/>
</dbReference>
<dbReference type="NCBIfam" id="TIGR00254">
    <property type="entry name" value="GGDEF"/>
    <property type="match status" value="1"/>
</dbReference>
<dbReference type="Proteomes" id="UP000434044">
    <property type="component" value="Unassembled WGS sequence"/>
</dbReference>
<evidence type="ECO:0000313" key="8">
    <source>
        <dbReference type="EMBL" id="MTW20418.1"/>
    </source>
</evidence>
<dbReference type="SUPFAM" id="SSF55073">
    <property type="entry name" value="Nucleotide cyclase"/>
    <property type="match status" value="1"/>
</dbReference>
<dbReference type="Gene3D" id="3.30.70.270">
    <property type="match status" value="1"/>
</dbReference>
<dbReference type="PANTHER" id="PTHR45138">
    <property type="entry name" value="REGULATORY COMPONENTS OF SENSORY TRANSDUCTION SYSTEM"/>
    <property type="match status" value="1"/>
</dbReference>
<keyword evidence="9" id="KW-1185">Reference proteome</keyword>
<dbReference type="Pfam" id="PF09084">
    <property type="entry name" value="NMT1"/>
    <property type="match status" value="1"/>
</dbReference>
<feature type="coiled-coil region" evidence="4">
    <location>
        <begin position="585"/>
        <end position="619"/>
    </location>
</feature>
<comment type="caution">
    <text evidence="8">The sequence shown here is derived from an EMBL/GenBank/DDBJ whole genome shotgun (WGS) entry which is preliminary data.</text>
</comment>
<dbReference type="AlphaFoldDB" id="A0A6N8EAR2"/>
<keyword evidence="5" id="KW-1133">Transmembrane helix</keyword>
<dbReference type="OrthoDB" id="9180959at2"/>
<gene>
    <name evidence="8" type="ORF">GJ668_04810</name>
</gene>
<dbReference type="CDD" id="cd01949">
    <property type="entry name" value="GGDEF"/>
    <property type="match status" value="1"/>
</dbReference>
<feature type="signal peptide" evidence="6">
    <location>
        <begin position="1"/>
        <end position="20"/>
    </location>
</feature>
<dbReference type="GO" id="GO:0052621">
    <property type="term" value="F:diguanylate cyclase activity"/>
    <property type="evidence" value="ECO:0007669"/>
    <property type="project" value="UniProtKB-EC"/>
</dbReference>
<evidence type="ECO:0000256" key="4">
    <source>
        <dbReference type="SAM" id="Coils"/>
    </source>
</evidence>
<sequence length="773" mass="87742">MMAKILSLLLLLMIGAPALAGEAVRIQLKWYHQFQFAGYYAALEKGFFAEEGLDVELLERDPSKNNILQVYEGEAEYGVADSVLLLYQTSGLGLRIVAPIFQQSPSVLMTLASSGIETPQDLVGRRIRLYDNETDGFPLLAFLAEQGVLERGFTRQAFNPDFELLIRGDSDAMHGYAGNEPYRLRELGHEVRLFHPAHYGIDLYGDMLFTTEREAEQHPERIAAMRRAVLKGWEYALDHKEEIARLILEQYSRRKSFAALMYEAQATEQAVARFSVPLGTLDPGRLRYIQALYQRHGLLDKQLTIETRSFFLDEEQAGIPLTEDEQAFLRAHPVIRVGIDPDWYPLEFVDENGRFGGISADYLALLEARLGIRFEPVTDQSWSRAMELVRTRELDMLSMAAQTPERSAYALFTEPYIHSPMVIVTNDQVDYIGDPARLLGHEVAVVQGYAPQEWLKTHQPRLRLRPVDSTRQGLEQVATGEIFALVDNLAAVSFLIKQQGFSNLKISGQLPLAFDLAMAARSDWPLLRSILQKGLDAISQDEKHAIYDKWIRLQYETRLDLKRIAPYFLVLLGILLVVTFDALRFRRLHLRLKLSNQQLKAAEEQLINQNRELKRLSITDTLTGACNRLKLDAVLGELQARAQRYGGGVSIILFDLDHFKQVNDRHGHPVGDEVLRRFADLVRRTIRETDVFGRWGGEEFMLACPETGLAEAVQLAERIRQAFATLELPSGRQTLSAGVAEWRTGQSVETWIDLCDQRLYQAKSQGRNRVIGV</sequence>
<dbReference type="InterPro" id="IPR001638">
    <property type="entry name" value="Solute-binding_3/MltF_N"/>
</dbReference>
<keyword evidence="4" id="KW-0175">Coiled coil</keyword>
<dbReference type="FunFam" id="3.30.70.270:FF:000001">
    <property type="entry name" value="Diguanylate cyclase domain protein"/>
    <property type="match status" value="1"/>
</dbReference>
<keyword evidence="5" id="KW-0812">Transmembrane</keyword>
<dbReference type="CDD" id="cd01007">
    <property type="entry name" value="PBP2_BvgS_HisK_like"/>
    <property type="match status" value="1"/>
</dbReference>
<dbReference type="SMART" id="SM00062">
    <property type="entry name" value="PBPb"/>
    <property type="match status" value="1"/>
</dbReference>
<evidence type="ECO:0000256" key="1">
    <source>
        <dbReference type="ARBA" id="ARBA00001946"/>
    </source>
</evidence>
<dbReference type="EC" id="2.7.7.65" evidence="2"/>
<comment type="cofactor">
    <cofactor evidence="1">
        <name>Mg(2+)</name>
        <dbReference type="ChEBI" id="CHEBI:18420"/>
    </cofactor>
</comment>
<dbReference type="Pfam" id="PF00990">
    <property type="entry name" value="GGDEF"/>
    <property type="match status" value="1"/>
</dbReference>
<dbReference type="SMART" id="SM00267">
    <property type="entry name" value="GGDEF"/>
    <property type="match status" value="1"/>
</dbReference>
<feature type="transmembrane region" description="Helical" evidence="5">
    <location>
        <begin position="564"/>
        <end position="583"/>
    </location>
</feature>
<dbReference type="InterPro" id="IPR043128">
    <property type="entry name" value="Rev_trsase/Diguanyl_cyclase"/>
</dbReference>
<feature type="domain" description="GGDEF" evidence="7">
    <location>
        <begin position="647"/>
        <end position="773"/>
    </location>
</feature>
<dbReference type="EMBL" id="WNKT01000006">
    <property type="protein sequence ID" value="MTW20418.1"/>
    <property type="molecule type" value="Genomic_DNA"/>
</dbReference>
<dbReference type="Pfam" id="PF00497">
    <property type="entry name" value="SBP_bac_3"/>
    <property type="match status" value="1"/>
</dbReference>
<dbReference type="InterPro" id="IPR029787">
    <property type="entry name" value="Nucleotide_cyclase"/>
</dbReference>
<dbReference type="PROSITE" id="PS50887">
    <property type="entry name" value="GGDEF"/>
    <property type="match status" value="1"/>
</dbReference>
<dbReference type="SUPFAM" id="SSF53850">
    <property type="entry name" value="Periplasmic binding protein-like II"/>
    <property type="match status" value="2"/>
</dbReference>
<evidence type="ECO:0000256" key="6">
    <source>
        <dbReference type="SAM" id="SignalP"/>
    </source>
</evidence>
<comment type="catalytic activity">
    <reaction evidence="3">
        <text>2 GTP = 3',3'-c-di-GMP + 2 diphosphate</text>
        <dbReference type="Rhea" id="RHEA:24898"/>
        <dbReference type="ChEBI" id="CHEBI:33019"/>
        <dbReference type="ChEBI" id="CHEBI:37565"/>
        <dbReference type="ChEBI" id="CHEBI:58805"/>
        <dbReference type="EC" id="2.7.7.65"/>
    </reaction>
</comment>
<dbReference type="Gene3D" id="3.40.190.10">
    <property type="entry name" value="Periplasmic binding protein-like II"/>
    <property type="match status" value="4"/>
</dbReference>
<evidence type="ECO:0000259" key="7">
    <source>
        <dbReference type="PROSITE" id="PS50887"/>
    </source>
</evidence>
<dbReference type="InterPro" id="IPR000160">
    <property type="entry name" value="GGDEF_dom"/>
</dbReference>
<evidence type="ECO:0000256" key="5">
    <source>
        <dbReference type="SAM" id="Phobius"/>
    </source>
</evidence>
<evidence type="ECO:0000313" key="9">
    <source>
        <dbReference type="Proteomes" id="UP000434044"/>
    </source>
</evidence>
<proteinExistence type="predicted"/>
<keyword evidence="6" id="KW-0732">Signal</keyword>
<reference evidence="8 9" key="1">
    <citation type="submission" date="2019-11" db="EMBL/GenBank/DDBJ databases">
        <title>Whole-genome sequence of the anaerobic purple sulfur bacterium Allochromatium palmeri DSM 15591.</title>
        <authorList>
            <person name="Kyndt J.A."/>
            <person name="Meyer T.E."/>
        </authorList>
    </citation>
    <scope>NUCLEOTIDE SEQUENCE [LARGE SCALE GENOMIC DNA]</scope>
    <source>
        <strain evidence="8 9">DSM 15591</strain>
    </source>
</reference>
<name>A0A6N8EAR2_9GAMM</name>
<evidence type="ECO:0000256" key="2">
    <source>
        <dbReference type="ARBA" id="ARBA00012528"/>
    </source>
</evidence>
<dbReference type="PANTHER" id="PTHR45138:SF9">
    <property type="entry name" value="DIGUANYLATE CYCLASE DGCM-RELATED"/>
    <property type="match status" value="1"/>
</dbReference>
<organism evidence="8 9">
    <name type="scientific">Allochromatium palmeri</name>
    <dbReference type="NCBI Taxonomy" id="231048"/>
    <lineage>
        <taxon>Bacteria</taxon>
        <taxon>Pseudomonadati</taxon>
        <taxon>Pseudomonadota</taxon>
        <taxon>Gammaproteobacteria</taxon>
        <taxon>Chromatiales</taxon>
        <taxon>Chromatiaceae</taxon>
        <taxon>Allochromatium</taxon>
    </lineage>
</organism>
<accession>A0A6N8EAR2</accession>
<feature type="chain" id="PRO_5027036588" description="diguanylate cyclase" evidence="6">
    <location>
        <begin position="21"/>
        <end position="773"/>
    </location>
</feature>
<dbReference type="RefSeq" id="WP_155448985.1">
    <property type="nucleotide sequence ID" value="NZ_WNKT01000006.1"/>
</dbReference>
<dbReference type="InterPro" id="IPR015168">
    <property type="entry name" value="SsuA/THI5"/>
</dbReference>
<keyword evidence="5" id="KW-0472">Membrane</keyword>
<evidence type="ECO:0000256" key="3">
    <source>
        <dbReference type="ARBA" id="ARBA00034247"/>
    </source>
</evidence>